<dbReference type="InterPro" id="IPR052957">
    <property type="entry name" value="Auxin_embryo_med"/>
</dbReference>
<accession>A0AAW1Y3S6</accession>
<sequence>MYVVLLAPPAVHGLSNPPFRPQNPKELLEKVDRAVAKARSDLIAAGDSVSAWKVSQSALLMLQIDGWSSLGFPMQQVPSLHRLMFTEGKINAFIQCFVAVRRISSLYDLEVAVCENEGIEKFEELGLGPLVRHPLVLHYYSVKFIVKKRSVVSKEELGIRIQSIGMHISAIRGVKKTEQFFKQPSKKGRQGKRNARRREDGWETNEARDLDENDLSITNSSLKTFITTWKEACRENSVAEVLDRLLQLNQTEAQKRKEIKSMFSLDPFIGLLNVAVSSIKSGLWDSMYDTFQTIGQQKLTVIPEVILEHKQSVSVEDIIRKLTMYFEIDRGLHGNIKSLQEKICTFLTKLCNCELWLVEEFCVKEFRSLGYGEFLKFLEKYAGLLPQEMCKFLTDDVSGKCPLEVCILQNHLIVLLSQALNSLWEDENITKQDILLLLRKQFPSVSYKTIENGSVEDFLSIVGKHKNAVISKCVLFSMALYGTSYAIDSSVHYENILLKSRLVSSESVQKEKTHDSVTSKDAIEVLLRAPMMSDLNLWSHWDLLFAPSLGPLVPWLLNEVNTDELLCLVTKDGKVIRLDHSATIDSFVEAALQGSSFQTAVKMLSLYSLVGGEKHVPMPLLKIHIQQAFEVILKNYQDEMEIHDNKNSPNHRKAPSGQHIIGDVAAGKLSHRDLHKTNIEQPIISRFVLECLGYLPAEFRGFAANVLLSGMQSVVKHAASAILCECSQSEQRLMLHEVGLSLGIVEWINDYYAFLSNDTTESFIPGASCYNAVGYETGSGLKHMRDVSDKINTSGGSMAGPVREDEQKAGSTDVCLKVGGAEVSDARAGSGYTQHSAKINEHEDASQVIESIRRDEFGLHSSQTTVESIMLRKQHARLGRALHCLSQELYSQDSHFLLELVQNADDNTYSTHVEPTLTFILQDSGIIVLNNEQGFSAENIRALCDVGSSTKKGSNAGYIGRKGIGFKSVFRVTDAPEIHSNGFHIKFDISQGHIGFLLPTVVPPCNIDMLKRLTSGDIDQPDCNCWNTCIVLPFRSKFSDGTVMKSIINMFSDLHPSLLLFLHRLQCIKFRNLLDNSLTVMRKETVEMVSSSDVQTTEISIAFTLKELDNGDYGADLGQQPAFAFLPLRTYGLKFILQGDFVLPSSREEVDGDSPWNQWLLSEFPGLFVNAERSFCSLPCFRENPGRAVVAYMSFVPLVGEVHGFFSSLPRLIISKLRMSNCLLLEGGNNEWVPPCKVLRGWNEQARLLLPDGLLREHLGLGFLDKNIVLPDPLARALGITDYGPKVLLQVMDSLCRLQNGLTSMGLGWLTSWLSEFYAMSFNASVETSFDSGVGMDLIEKLRKLPFIPLSDGTYGAIDKDPIWLHFDALSSGFEGQHGLESFPNLYANLRIVSPALLATSCADMSSMDVTTVDKQICMLRKIGVQQLSAHEIVKLHILPAIADDRVADRDTNLMTEYLCFVMVHLQSICSDCHGEMEYIISTLRNKAYILTNHGFKRPAEVSIHFSKEFGNPIDINKLINTVDMMWHEVDISYFKHPVTKSLPCGLTKWREFFQQIGIVDFVKVVQVEKGITDMSDVFLKNLICDKELISLGSNVTDWESPELVDLLSLLTRNGNKKGCEYLLQVLDSLWDEYYLEKATGYCASKAVADRKPFQSSFISSICDAQWIVSTMDDALHYPRDLYHDCDAVRSVLGSTAPFSVPKIGSRKFASDIGFKTVVTLDDVLEVLKLWRREKPFRASIAQMSKFYTLIWNEMAASKQRIVEEFHSGPSIFVPYASSSRHEDVVSGTFLSPEEVYWHDSTSFVDQIKQIHPQCSSTGVIHGPLNRTLCNFYPGIRDFFVDGCGVPETPPLRSYLQILLHLSKVTLPSQAANAVFQVFLKWTEGLKSGLSPEDIVYFRDSLKKVECMVLPTILDKWVSLHPSFGLVCWCDDKKLSKQFKHLEGIDFLYFGELTKDYEEILHTKVSNLMQTLGIPALSEVVTREAIYYGLQDSSYEAALVNSALPYAQRYLHTVHPDKYFQLKQSGFDILNHLQVVVVEELYYRNVIKVAGSESKKRVECSCLLQAERTEERRKQLMENVIPVVEKRRPSRVLRRVRSLQW</sequence>
<dbReference type="InterPro" id="IPR058210">
    <property type="entry name" value="SACS/Nov_dom"/>
</dbReference>
<evidence type="ECO:0000259" key="2">
    <source>
        <dbReference type="Pfam" id="PF25794"/>
    </source>
</evidence>
<comment type="caution">
    <text evidence="3">The sequence shown here is derived from an EMBL/GenBank/DDBJ whole genome shotgun (WGS) entry which is preliminary data.</text>
</comment>
<dbReference type="Proteomes" id="UP001457282">
    <property type="component" value="Unassembled WGS sequence"/>
</dbReference>
<feature type="region of interest" description="Disordered" evidence="1">
    <location>
        <begin position="182"/>
        <end position="205"/>
    </location>
</feature>
<dbReference type="GO" id="GO:0048364">
    <property type="term" value="P:root development"/>
    <property type="evidence" value="ECO:0007669"/>
    <property type="project" value="TreeGrafter"/>
</dbReference>
<dbReference type="InterPro" id="IPR036890">
    <property type="entry name" value="HATPase_C_sf"/>
</dbReference>
<dbReference type="GO" id="GO:0010305">
    <property type="term" value="P:leaf vascular tissue pattern formation"/>
    <property type="evidence" value="ECO:0007669"/>
    <property type="project" value="TreeGrafter"/>
</dbReference>
<evidence type="ECO:0000256" key="1">
    <source>
        <dbReference type="SAM" id="MobiDB-lite"/>
    </source>
</evidence>
<dbReference type="GO" id="GO:0009793">
    <property type="term" value="P:embryo development ending in seed dormancy"/>
    <property type="evidence" value="ECO:0007669"/>
    <property type="project" value="TreeGrafter"/>
</dbReference>
<keyword evidence="4" id="KW-1185">Reference proteome</keyword>
<name>A0AAW1Y3S6_RUBAR</name>
<dbReference type="NCBIfam" id="NF047352">
    <property type="entry name" value="P_loop_sacsin"/>
    <property type="match status" value="1"/>
</dbReference>
<dbReference type="GO" id="GO:0005634">
    <property type="term" value="C:nucleus"/>
    <property type="evidence" value="ECO:0007669"/>
    <property type="project" value="TreeGrafter"/>
</dbReference>
<feature type="compositionally biased region" description="Basic residues" evidence="1">
    <location>
        <begin position="184"/>
        <end position="196"/>
    </location>
</feature>
<feature type="domain" description="Sacsin/Nov" evidence="2">
    <location>
        <begin position="890"/>
        <end position="1074"/>
    </location>
</feature>
<dbReference type="Pfam" id="PF25794">
    <property type="entry name" value="SACS"/>
    <property type="match status" value="1"/>
</dbReference>
<proteinExistence type="predicted"/>
<dbReference type="EMBL" id="JBEDUW010000002">
    <property type="protein sequence ID" value="KAK9943891.1"/>
    <property type="molecule type" value="Genomic_DNA"/>
</dbReference>
<evidence type="ECO:0000313" key="4">
    <source>
        <dbReference type="Proteomes" id="UP001457282"/>
    </source>
</evidence>
<gene>
    <name evidence="3" type="ORF">M0R45_009481</name>
</gene>
<dbReference type="PANTHER" id="PTHR32387">
    <property type="entry name" value="WU:FJ29H11"/>
    <property type="match status" value="1"/>
</dbReference>
<reference evidence="3 4" key="1">
    <citation type="journal article" date="2023" name="G3 (Bethesda)">
        <title>A chromosome-length genome assembly and annotation of blackberry (Rubus argutus, cv. 'Hillquist').</title>
        <authorList>
            <person name="Bruna T."/>
            <person name="Aryal R."/>
            <person name="Dudchenko O."/>
            <person name="Sargent D.J."/>
            <person name="Mead D."/>
            <person name="Buti M."/>
            <person name="Cavallini A."/>
            <person name="Hytonen T."/>
            <person name="Andres J."/>
            <person name="Pham M."/>
            <person name="Weisz D."/>
            <person name="Mascagni F."/>
            <person name="Usai G."/>
            <person name="Natali L."/>
            <person name="Bassil N."/>
            <person name="Fernandez G.E."/>
            <person name="Lomsadze A."/>
            <person name="Armour M."/>
            <person name="Olukolu B."/>
            <person name="Poorten T."/>
            <person name="Britton C."/>
            <person name="Davik J."/>
            <person name="Ashrafi H."/>
            <person name="Aiden E.L."/>
            <person name="Borodovsky M."/>
            <person name="Worthington M."/>
        </authorList>
    </citation>
    <scope>NUCLEOTIDE SEQUENCE [LARGE SCALE GENOMIC DNA]</scope>
    <source>
        <strain evidence="3">PI 553951</strain>
    </source>
</reference>
<organism evidence="3 4">
    <name type="scientific">Rubus argutus</name>
    <name type="common">Southern blackberry</name>
    <dbReference type="NCBI Taxonomy" id="59490"/>
    <lineage>
        <taxon>Eukaryota</taxon>
        <taxon>Viridiplantae</taxon>
        <taxon>Streptophyta</taxon>
        <taxon>Embryophyta</taxon>
        <taxon>Tracheophyta</taxon>
        <taxon>Spermatophyta</taxon>
        <taxon>Magnoliopsida</taxon>
        <taxon>eudicotyledons</taxon>
        <taxon>Gunneridae</taxon>
        <taxon>Pentapetalae</taxon>
        <taxon>rosids</taxon>
        <taxon>fabids</taxon>
        <taxon>Rosales</taxon>
        <taxon>Rosaceae</taxon>
        <taxon>Rosoideae</taxon>
        <taxon>Rosoideae incertae sedis</taxon>
        <taxon>Rubus</taxon>
    </lineage>
</organism>
<evidence type="ECO:0000313" key="3">
    <source>
        <dbReference type="EMBL" id="KAK9943891.1"/>
    </source>
</evidence>
<protein>
    <recommendedName>
        <fullName evidence="2">Sacsin/Nov domain-containing protein</fullName>
    </recommendedName>
</protein>
<dbReference type="PANTHER" id="PTHR32387:SF0">
    <property type="entry name" value="PROTEIN NO VEIN"/>
    <property type="match status" value="1"/>
</dbReference>
<dbReference type="Gene3D" id="3.30.565.10">
    <property type="entry name" value="Histidine kinase-like ATPase, C-terminal domain"/>
    <property type="match status" value="1"/>
</dbReference>
<dbReference type="SUPFAM" id="SSF55874">
    <property type="entry name" value="ATPase domain of HSP90 chaperone/DNA topoisomerase II/histidine kinase"/>
    <property type="match status" value="1"/>
</dbReference>